<keyword evidence="2" id="KW-0732">Signal</keyword>
<dbReference type="AlphaFoldDB" id="A0A8D8PLU7"/>
<evidence type="ECO:0000313" key="3">
    <source>
        <dbReference type="EMBL" id="CAG6606474.1"/>
    </source>
</evidence>
<accession>A0A8D8PLU7</accession>
<dbReference type="EMBL" id="HBUF01663259">
    <property type="protein sequence ID" value="CAG6789080.1"/>
    <property type="molecule type" value="Transcribed_RNA"/>
</dbReference>
<dbReference type="EMBL" id="HBUF01003653">
    <property type="protein sequence ID" value="CAG6606474.1"/>
    <property type="molecule type" value="Transcribed_RNA"/>
</dbReference>
<feature type="transmembrane region" description="Helical" evidence="1">
    <location>
        <begin position="90"/>
        <end position="112"/>
    </location>
</feature>
<evidence type="ECO:0000256" key="2">
    <source>
        <dbReference type="SAM" id="SignalP"/>
    </source>
</evidence>
<dbReference type="EMBL" id="HBUF01003652">
    <property type="protein sequence ID" value="CAG6606472.1"/>
    <property type="molecule type" value="Transcribed_RNA"/>
</dbReference>
<sequence>MLPSSYFLFILSALVFILHPQNTKYLNFSPLHTPILLSTHTHFLFIMFATRPQHISPPLFSSFFIAYWKNFTGFWGIFGRAKDFTTRSSFPSSLIFFFYFRFLRFNVLYYSIFFQRPVCREFLGKCMALILSFNKYHRK</sequence>
<dbReference type="EMBL" id="HBUF01663260">
    <property type="protein sequence ID" value="CAG6789082.1"/>
    <property type="molecule type" value="Transcribed_RNA"/>
</dbReference>
<keyword evidence="1" id="KW-1133">Transmembrane helix</keyword>
<protein>
    <submittedName>
        <fullName evidence="3">Uncharacterized protein</fullName>
    </submittedName>
</protein>
<name>A0A8D8PLU7_9HEMI</name>
<feature type="transmembrane region" description="Helical" evidence="1">
    <location>
        <begin position="59"/>
        <end position="78"/>
    </location>
</feature>
<evidence type="ECO:0000256" key="1">
    <source>
        <dbReference type="SAM" id="Phobius"/>
    </source>
</evidence>
<proteinExistence type="predicted"/>
<keyword evidence="1" id="KW-0472">Membrane</keyword>
<feature type="signal peptide" evidence="2">
    <location>
        <begin position="1"/>
        <end position="23"/>
    </location>
</feature>
<reference evidence="3" key="1">
    <citation type="submission" date="2021-05" db="EMBL/GenBank/DDBJ databases">
        <authorList>
            <person name="Alioto T."/>
            <person name="Alioto T."/>
            <person name="Gomez Garrido J."/>
        </authorList>
    </citation>
    <scope>NUCLEOTIDE SEQUENCE</scope>
</reference>
<feature type="transmembrane region" description="Helical" evidence="1">
    <location>
        <begin position="33"/>
        <end position="50"/>
    </location>
</feature>
<keyword evidence="1" id="KW-0812">Transmembrane</keyword>
<organism evidence="3">
    <name type="scientific">Cacopsylla melanoneura</name>
    <dbReference type="NCBI Taxonomy" id="428564"/>
    <lineage>
        <taxon>Eukaryota</taxon>
        <taxon>Metazoa</taxon>
        <taxon>Ecdysozoa</taxon>
        <taxon>Arthropoda</taxon>
        <taxon>Hexapoda</taxon>
        <taxon>Insecta</taxon>
        <taxon>Pterygota</taxon>
        <taxon>Neoptera</taxon>
        <taxon>Paraneoptera</taxon>
        <taxon>Hemiptera</taxon>
        <taxon>Sternorrhyncha</taxon>
        <taxon>Psylloidea</taxon>
        <taxon>Psyllidae</taxon>
        <taxon>Psyllinae</taxon>
        <taxon>Cacopsylla</taxon>
    </lineage>
</organism>
<feature type="chain" id="PRO_5036261694" evidence="2">
    <location>
        <begin position="24"/>
        <end position="139"/>
    </location>
</feature>